<feature type="domain" description="MnmG N-terminal" evidence="9">
    <location>
        <begin position="272"/>
        <end position="353"/>
    </location>
</feature>
<dbReference type="GO" id="GO:0046872">
    <property type="term" value="F:metal ion binding"/>
    <property type="evidence" value="ECO:0007669"/>
    <property type="project" value="UniProtKB-KW"/>
</dbReference>
<dbReference type="RefSeq" id="WP_207300230.1">
    <property type="nucleotide sequence ID" value="NZ_CP071444.1"/>
</dbReference>
<keyword evidence="8" id="KW-0411">Iron-sulfur</keyword>
<dbReference type="KEGG" id="alka:J0B03_02045"/>
<organism evidence="10 11">
    <name type="scientific">Alkalibacter rhizosphaerae</name>
    <dbReference type="NCBI Taxonomy" id="2815577"/>
    <lineage>
        <taxon>Bacteria</taxon>
        <taxon>Bacillati</taxon>
        <taxon>Bacillota</taxon>
        <taxon>Clostridia</taxon>
        <taxon>Eubacteriales</taxon>
        <taxon>Eubacteriaceae</taxon>
        <taxon>Alkalibacter</taxon>
    </lineage>
</organism>
<accession>A0A975AIP6</accession>
<gene>
    <name evidence="10" type="ORF">J0B03_02045</name>
</gene>
<dbReference type="PANTHER" id="PTHR43498">
    <property type="entry name" value="FERREDOXIN:COB-COM HETERODISULFIDE REDUCTASE SUBUNIT A"/>
    <property type="match status" value="1"/>
</dbReference>
<evidence type="ECO:0000313" key="10">
    <source>
        <dbReference type="EMBL" id="QSX08889.1"/>
    </source>
</evidence>
<evidence type="ECO:0000259" key="9">
    <source>
        <dbReference type="Pfam" id="PF01134"/>
    </source>
</evidence>
<dbReference type="InterPro" id="IPR036188">
    <property type="entry name" value="FAD/NAD-bd_sf"/>
</dbReference>
<keyword evidence="4" id="KW-0479">Metal-binding</keyword>
<dbReference type="GO" id="GO:0016491">
    <property type="term" value="F:oxidoreductase activity"/>
    <property type="evidence" value="ECO:0007669"/>
    <property type="project" value="UniProtKB-KW"/>
</dbReference>
<keyword evidence="7" id="KW-0408">Iron</keyword>
<evidence type="ECO:0000256" key="5">
    <source>
        <dbReference type="ARBA" id="ARBA00022827"/>
    </source>
</evidence>
<evidence type="ECO:0000313" key="11">
    <source>
        <dbReference type="Proteomes" id="UP000663499"/>
    </source>
</evidence>
<dbReference type="PANTHER" id="PTHR43498:SF1">
    <property type="entry name" value="COB--COM HETERODISULFIDE REDUCTASE IRON-SULFUR SUBUNIT A"/>
    <property type="match status" value="1"/>
</dbReference>
<evidence type="ECO:0000256" key="8">
    <source>
        <dbReference type="ARBA" id="ARBA00023014"/>
    </source>
</evidence>
<keyword evidence="6" id="KW-0560">Oxidoreductase</keyword>
<keyword evidence="3" id="KW-0285">Flavoprotein</keyword>
<evidence type="ECO:0000256" key="1">
    <source>
        <dbReference type="ARBA" id="ARBA00001974"/>
    </source>
</evidence>
<dbReference type="AlphaFoldDB" id="A0A975AIP6"/>
<evidence type="ECO:0000256" key="4">
    <source>
        <dbReference type="ARBA" id="ARBA00022723"/>
    </source>
</evidence>
<dbReference type="InterPro" id="IPR039650">
    <property type="entry name" value="HdrA-like"/>
</dbReference>
<keyword evidence="5" id="KW-0274">FAD</keyword>
<dbReference type="GO" id="GO:0051539">
    <property type="term" value="F:4 iron, 4 sulfur cluster binding"/>
    <property type="evidence" value="ECO:0007669"/>
    <property type="project" value="UniProtKB-KW"/>
</dbReference>
<feature type="domain" description="MnmG N-terminal" evidence="9">
    <location>
        <begin position="6"/>
        <end position="248"/>
    </location>
</feature>
<proteinExistence type="predicted"/>
<evidence type="ECO:0000256" key="3">
    <source>
        <dbReference type="ARBA" id="ARBA00022630"/>
    </source>
</evidence>
<dbReference type="Pfam" id="PF01134">
    <property type="entry name" value="GIDA"/>
    <property type="match status" value="2"/>
</dbReference>
<keyword evidence="2" id="KW-0004">4Fe-4S</keyword>
<reference evidence="10" key="1">
    <citation type="submission" date="2021-03" db="EMBL/GenBank/DDBJ databases">
        <title>Alkalibacter marinus sp. nov., isolated from tidal flat sediment.</title>
        <authorList>
            <person name="Namirimu T."/>
            <person name="Yang J.-A."/>
            <person name="Yang S.-H."/>
            <person name="Kim Y.-J."/>
            <person name="Kwon K.K."/>
        </authorList>
    </citation>
    <scope>NUCLEOTIDE SEQUENCE</scope>
    <source>
        <strain evidence="10">ES005</strain>
    </source>
</reference>
<dbReference type="PROSITE" id="PS51257">
    <property type="entry name" value="PROKAR_LIPOPROTEIN"/>
    <property type="match status" value="1"/>
</dbReference>
<dbReference type="EMBL" id="CP071444">
    <property type="protein sequence ID" value="QSX08889.1"/>
    <property type="molecule type" value="Genomic_DNA"/>
</dbReference>
<sequence length="428" mass="46006">MDQKHVVVVGGGWAGCSAAVGAIQAGAKVTLLERTDMLLGTGLVGGIMRNNGRFTATEEMMAMGGGKLFSLCDSNARHKKISFPGHDHASLYDIATTPVAVTDLLRDMGVELVFESRVNKITKTGNRIMEVQDDRGRVFAGDVFVDATGTAGPMNNCNKYGNGCAMCILRCPSYGGRISLAGLAGIEEMTGQKKDGSMGAMSGSCKLYKESLSREIQDLLNETGVAVVPVPVELTEDHLDQKACQQYALDAFKENLVLLDTGHAKLMTPFYKLETLRKIPGCENARYEDPYSGGKGNSMRYFNMAPRTDALQVVGLENLFCGGEKAGPLVGHTEAMVTGMLAGHNSVRQALGMELLGIPESLAIGDAIHHVGEMVHTIEGIGKKYTFSGSVYFDRMKEKGLYTTDVNVITARVETTGLTEVFSKDLHI</sequence>
<keyword evidence="11" id="KW-1185">Reference proteome</keyword>
<evidence type="ECO:0000256" key="7">
    <source>
        <dbReference type="ARBA" id="ARBA00023004"/>
    </source>
</evidence>
<dbReference type="SUPFAM" id="SSF51905">
    <property type="entry name" value="FAD/NAD(P)-binding domain"/>
    <property type="match status" value="1"/>
</dbReference>
<name>A0A975AIP6_9FIRM</name>
<evidence type="ECO:0000256" key="2">
    <source>
        <dbReference type="ARBA" id="ARBA00022485"/>
    </source>
</evidence>
<dbReference type="InterPro" id="IPR040131">
    <property type="entry name" value="MnmG_N"/>
</dbReference>
<dbReference type="Proteomes" id="UP000663499">
    <property type="component" value="Chromosome"/>
</dbReference>
<protein>
    <submittedName>
        <fullName evidence="10">FAD-dependent oxidoreductase</fullName>
    </submittedName>
</protein>
<comment type="cofactor">
    <cofactor evidence="1">
        <name>FAD</name>
        <dbReference type="ChEBI" id="CHEBI:57692"/>
    </cofactor>
</comment>
<dbReference type="Gene3D" id="3.50.50.60">
    <property type="entry name" value="FAD/NAD(P)-binding domain"/>
    <property type="match status" value="2"/>
</dbReference>
<evidence type="ECO:0000256" key="6">
    <source>
        <dbReference type="ARBA" id="ARBA00023002"/>
    </source>
</evidence>